<proteinExistence type="inferred from homology"/>
<dbReference type="GO" id="GO:0046316">
    <property type="term" value="F:gluconokinase activity"/>
    <property type="evidence" value="ECO:0007669"/>
    <property type="project" value="UniProtKB-EC"/>
</dbReference>
<dbReference type="SUPFAM" id="SSF52540">
    <property type="entry name" value="P-loop containing nucleoside triphosphate hydrolases"/>
    <property type="match status" value="1"/>
</dbReference>
<evidence type="ECO:0000256" key="1">
    <source>
        <dbReference type="ARBA" id="ARBA00004761"/>
    </source>
</evidence>
<evidence type="ECO:0000256" key="7">
    <source>
        <dbReference type="ARBA" id="ARBA00022840"/>
    </source>
</evidence>
<evidence type="ECO:0000256" key="9">
    <source>
        <dbReference type="ARBA" id="ARBA00048090"/>
    </source>
</evidence>
<dbReference type="InterPro" id="IPR006001">
    <property type="entry name" value="Therm_gnt_kin"/>
</dbReference>
<organism evidence="11 12">
    <name type="scientific">Jannaschia seosinensis</name>
    <dbReference type="NCBI Taxonomy" id="313367"/>
    <lineage>
        <taxon>Bacteria</taxon>
        <taxon>Pseudomonadati</taxon>
        <taxon>Pseudomonadota</taxon>
        <taxon>Alphaproteobacteria</taxon>
        <taxon>Rhodobacterales</taxon>
        <taxon>Roseobacteraceae</taxon>
        <taxon>Jannaschia</taxon>
    </lineage>
</organism>
<evidence type="ECO:0000313" key="11">
    <source>
        <dbReference type="EMBL" id="CUH28591.1"/>
    </source>
</evidence>
<evidence type="ECO:0000256" key="10">
    <source>
        <dbReference type="RuleBase" id="RU363066"/>
    </source>
</evidence>
<evidence type="ECO:0000256" key="6">
    <source>
        <dbReference type="ARBA" id="ARBA00022777"/>
    </source>
</evidence>
<protein>
    <recommendedName>
        <fullName evidence="3 10">Gluconokinase</fullName>
        <ecNumber evidence="3 10">2.7.1.12</ecNumber>
    </recommendedName>
</protein>
<evidence type="ECO:0000256" key="8">
    <source>
        <dbReference type="ARBA" id="ARBA00023064"/>
    </source>
</evidence>
<evidence type="ECO:0000256" key="3">
    <source>
        <dbReference type="ARBA" id="ARBA00012054"/>
    </source>
</evidence>
<dbReference type="EC" id="2.7.1.12" evidence="3 10"/>
<keyword evidence="8" id="KW-0311">Gluconate utilization</keyword>
<keyword evidence="5 10" id="KW-0547">Nucleotide-binding</keyword>
<dbReference type="CDD" id="cd02021">
    <property type="entry name" value="GntK"/>
    <property type="match status" value="1"/>
</dbReference>
<dbReference type="Proteomes" id="UP000049455">
    <property type="component" value="Unassembled WGS sequence"/>
</dbReference>
<evidence type="ECO:0000256" key="5">
    <source>
        <dbReference type="ARBA" id="ARBA00022741"/>
    </source>
</evidence>
<dbReference type="GO" id="GO:0005737">
    <property type="term" value="C:cytoplasm"/>
    <property type="evidence" value="ECO:0007669"/>
    <property type="project" value="TreeGrafter"/>
</dbReference>
<keyword evidence="6 10" id="KW-0418">Kinase</keyword>
<dbReference type="FunFam" id="3.40.50.300:FF:000522">
    <property type="entry name" value="Gluconokinase"/>
    <property type="match status" value="1"/>
</dbReference>
<comment type="pathway">
    <text evidence="1">Carbohydrate acid metabolism.</text>
</comment>
<comment type="similarity">
    <text evidence="2 10">Belongs to the gluconokinase GntK/GntV family.</text>
</comment>
<dbReference type="Gene3D" id="3.40.50.300">
    <property type="entry name" value="P-loop containing nucleotide triphosphate hydrolases"/>
    <property type="match status" value="1"/>
</dbReference>
<dbReference type="NCBIfam" id="TIGR01313">
    <property type="entry name" value="therm_gnt_kin"/>
    <property type="match status" value="1"/>
</dbReference>
<dbReference type="STRING" id="313367.JSE7799_00816"/>
<evidence type="ECO:0000256" key="4">
    <source>
        <dbReference type="ARBA" id="ARBA00022679"/>
    </source>
</evidence>
<dbReference type="AlphaFoldDB" id="A0A0M7B6Z3"/>
<name>A0A0M7B6Z3_9RHOB</name>
<keyword evidence="7 10" id="KW-0067">ATP-binding</keyword>
<sequence>MKIVVMGVTSTGKTEIGRRLAYALDGRFVDGDDLHPNHNVDKMARGEPLNDADRLPWLDQIGEVLKQADDTIVVACSALKRSYRDRIRDAAGEVTFVHLTGPKEVIAERMRQRKGHFMPASLLDSQLRTLEEPGPGEVVLKGDITLPAAKLTACILDGLHAANV</sequence>
<dbReference type="InterPro" id="IPR027417">
    <property type="entry name" value="P-loop_NTPase"/>
</dbReference>
<accession>A0A0M7B6Z3</accession>
<dbReference type="Pfam" id="PF13671">
    <property type="entry name" value="AAA_33"/>
    <property type="match status" value="1"/>
</dbReference>
<evidence type="ECO:0000313" key="12">
    <source>
        <dbReference type="Proteomes" id="UP000049455"/>
    </source>
</evidence>
<dbReference type="PANTHER" id="PTHR43442:SF3">
    <property type="entry name" value="GLUCONOKINASE-RELATED"/>
    <property type="match status" value="1"/>
</dbReference>
<dbReference type="EMBL" id="CYPR01000046">
    <property type="protein sequence ID" value="CUH28591.1"/>
    <property type="molecule type" value="Genomic_DNA"/>
</dbReference>
<gene>
    <name evidence="11" type="primary">gntK_1</name>
    <name evidence="11" type="ORF">JSE7799_00816</name>
</gene>
<comment type="catalytic activity">
    <reaction evidence="9 10">
        <text>D-gluconate + ATP = 6-phospho-D-gluconate + ADP + H(+)</text>
        <dbReference type="Rhea" id="RHEA:19433"/>
        <dbReference type="ChEBI" id="CHEBI:15378"/>
        <dbReference type="ChEBI" id="CHEBI:18391"/>
        <dbReference type="ChEBI" id="CHEBI:30616"/>
        <dbReference type="ChEBI" id="CHEBI:58759"/>
        <dbReference type="ChEBI" id="CHEBI:456216"/>
        <dbReference type="EC" id="2.7.1.12"/>
    </reaction>
</comment>
<evidence type="ECO:0000256" key="2">
    <source>
        <dbReference type="ARBA" id="ARBA00008420"/>
    </source>
</evidence>
<reference evidence="11 12" key="1">
    <citation type="submission" date="2015-09" db="EMBL/GenBank/DDBJ databases">
        <authorList>
            <person name="Jackson K.R."/>
            <person name="Lunt B.L."/>
            <person name="Fisher J.N.B."/>
            <person name="Gardner A.V."/>
            <person name="Bailey M.E."/>
            <person name="Deus L.M."/>
            <person name="Earl A.S."/>
            <person name="Gibby P.D."/>
            <person name="Hartmann K.A."/>
            <person name="Liu J.E."/>
            <person name="Manci A.M."/>
            <person name="Nielsen D.A."/>
            <person name="Solomon M.B."/>
            <person name="Breakwell D.P."/>
            <person name="Burnett S.H."/>
            <person name="Grose J.H."/>
        </authorList>
    </citation>
    <scope>NUCLEOTIDE SEQUENCE [LARGE SCALE GENOMIC DNA]</scope>
    <source>
        <strain evidence="11 12">CECT 7799</strain>
    </source>
</reference>
<dbReference type="GO" id="GO:0019521">
    <property type="term" value="P:D-gluconate metabolic process"/>
    <property type="evidence" value="ECO:0007669"/>
    <property type="project" value="UniProtKB-KW"/>
</dbReference>
<keyword evidence="12" id="KW-1185">Reference proteome</keyword>
<dbReference type="RefSeq" id="WP_055662477.1">
    <property type="nucleotide sequence ID" value="NZ_CYPR01000046.1"/>
</dbReference>
<dbReference type="PANTHER" id="PTHR43442">
    <property type="entry name" value="GLUCONOKINASE-RELATED"/>
    <property type="match status" value="1"/>
</dbReference>
<keyword evidence="4 10" id="KW-0808">Transferase</keyword>
<dbReference type="GO" id="GO:0005524">
    <property type="term" value="F:ATP binding"/>
    <property type="evidence" value="ECO:0007669"/>
    <property type="project" value="UniProtKB-KW"/>
</dbReference>